<gene>
    <name evidence="2" type="ORF">S12H4_60718</name>
</gene>
<comment type="caution">
    <text evidence="2">The sequence shown here is derived from an EMBL/GenBank/DDBJ whole genome shotgun (WGS) entry which is preliminary data.</text>
</comment>
<evidence type="ECO:0000259" key="1">
    <source>
        <dbReference type="Pfam" id="PF16363"/>
    </source>
</evidence>
<dbReference type="Gene3D" id="3.40.50.720">
    <property type="entry name" value="NAD(P)-binding Rossmann-like Domain"/>
    <property type="match status" value="1"/>
</dbReference>
<proteinExistence type="predicted"/>
<accession>X1VY22</accession>
<evidence type="ECO:0000313" key="2">
    <source>
        <dbReference type="EMBL" id="GAJ24201.1"/>
    </source>
</evidence>
<dbReference type="Pfam" id="PF16363">
    <property type="entry name" value="GDP_Man_Dehyd"/>
    <property type="match status" value="1"/>
</dbReference>
<sequence length="126" mass="14145">MLEKYPDYEILNLDALTYAGSLENLEGAMDNPGHKFVQGRIEDGKLVDQLMEGIDVVINFAAESHVDRSIVEPQVFIKTNVLGTQVLLDAALRHEVKLFYQISTDEVYGALELDSADKFTEESPQR</sequence>
<name>X1VY22_9ZZZZ</name>
<dbReference type="InterPro" id="IPR016040">
    <property type="entry name" value="NAD(P)-bd_dom"/>
</dbReference>
<dbReference type="InterPro" id="IPR036291">
    <property type="entry name" value="NAD(P)-bd_dom_sf"/>
</dbReference>
<feature type="non-terminal residue" evidence="2">
    <location>
        <position position="126"/>
    </location>
</feature>
<organism evidence="2">
    <name type="scientific">marine sediment metagenome</name>
    <dbReference type="NCBI Taxonomy" id="412755"/>
    <lineage>
        <taxon>unclassified sequences</taxon>
        <taxon>metagenomes</taxon>
        <taxon>ecological metagenomes</taxon>
    </lineage>
</organism>
<feature type="domain" description="NAD(P)-binding" evidence="1">
    <location>
        <begin position="3"/>
        <end position="124"/>
    </location>
</feature>
<dbReference type="AlphaFoldDB" id="X1VY22"/>
<reference evidence="2" key="1">
    <citation type="journal article" date="2014" name="Front. Microbiol.">
        <title>High frequency of phylogenetically diverse reductive dehalogenase-homologous genes in deep subseafloor sedimentary metagenomes.</title>
        <authorList>
            <person name="Kawai M."/>
            <person name="Futagami T."/>
            <person name="Toyoda A."/>
            <person name="Takaki Y."/>
            <person name="Nishi S."/>
            <person name="Hori S."/>
            <person name="Arai W."/>
            <person name="Tsubouchi T."/>
            <person name="Morono Y."/>
            <person name="Uchiyama I."/>
            <person name="Ito T."/>
            <person name="Fujiyama A."/>
            <person name="Inagaki F."/>
            <person name="Takami H."/>
        </authorList>
    </citation>
    <scope>NUCLEOTIDE SEQUENCE</scope>
    <source>
        <strain evidence="2">Expedition CK06-06</strain>
    </source>
</reference>
<dbReference type="SUPFAM" id="SSF51735">
    <property type="entry name" value="NAD(P)-binding Rossmann-fold domains"/>
    <property type="match status" value="1"/>
</dbReference>
<dbReference type="EMBL" id="BARW01040046">
    <property type="protein sequence ID" value="GAJ24201.1"/>
    <property type="molecule type" value="Genomic_DNA"/>
</dbReference>
<protein>
    <recommendedName>
        <fullName evidence="1">NAD(P)-binding domain-containing protein</fullName>
    </recommendedName>
</protein>
<dbReference type="PANTHER" id="PTHR43000">
    <property type="entry name" value="DTDP-D-GLUCOSE 4,6-DEHYDRATASE-RELATED"/>
    <property type="match status" value="1"/>
</dbReference>